<evidence type="ECO:0000256" key="2">
    <source>
        <dbReference type="ARBA" id="ARBA00008361"/>
    </source>
</evidence>
<accession>A0A067T6T5</accession>
<dbReference type="Proteomes" id="UP000027222">
    <property type="component" value="Unassembled WGS sequence"/>
</dbReference>
<dbReference type="Pfam" id="PF10017">
    <property type="entry name" value="Methyltransf_33"/>
    <property type="match status" value="1"/>
</dbReference>
<keyword evidence="11" id="KW-1185">Reference proteome</keyword>
<comment type="catalytic activity">
    <reaction evidence="8">
        <text>4-(3-methylbut-2-enyl)-L-tryptophan + S-adenosyl-L-methionine = 4-(3-methylbut-2-enyl)-L-abrine + S-adenosyl-L-homocysteine + H(+)</text>
        <dbReference type="Rhea" id="RHEA:34435"/>
        <dbReference type="ChEBI" id="CHEBI:15378"/>
        <dbReference type="ChEBI" id="CHEBI:57856"/>
        <dbReference type="ChEBI" id="CHEBI:58209"/>
        <dbReference type="ChEBI" id="CHEBI:59789"/>
        <dbReference type="ChEBI" id="CHEBI:67248"/>
        <dbReference type="EC" id="2.1.1.261"/>
    </reaction>
</comment>
<evidence type="ECO:0000313" key="11">
    <source>
        <dbReference type="Proteomes" id="UP000027222"/>
    </source>
</evidence>
<sequence length="356" mass="40015">MLVSPPFIIPVAPSFKSPGRLEIPILDIRSKGTSGIESGLEEAIRAEVSAGLSRGYNDKELPSLLLYDEEGLRLFEEITYQPDYYLTGVEINLLSKYASQIADAVPDGATILELGAGALRKTALILDAIEAQGKSATYLALDLDRAELIRTLGELRGRYTRISLAGLWGTYDDGRVWLMDVTGSPRFVLWLGSSIGNMTRNDAAQFIHSFGQVLRQQDCFLVAIDSKAHDPDEIRRAYNDRCGVTRRFALNALRVLNKLYGAEVIEISCFDYKPHYNEVQGRNEAYFKCLKETSLRLKNQEPILIYEGEYIRFAYSHKYDIVERKLLWSAADAKPEKQWSIGDGDSYTLTMLSWSA</sequence>
<evidence type="ECO:0000259" key="9">
    <source>
        <dbReference type="Pfam" id="PF10017"/>
    </source>
</evidence>
<dbReference type="OrthoDB" id="659at2759"/>
<dbReference type="Gene3D" id="3.40.50.150">
    <property type="entry name" value="Vaccinia Virus protein VP39"/>
    <property type="match status" value="1"/>
</dbReference>
<evidence type="ECO:0000256" key="5">
    <source>
        <dbReference type="ARBA" id="ARBA00022603"/>
    </source>
</evidence>
<feature type="domain" description="Histidine-specific methyltransferase SAM-dependent" evidence="9">
    <location>
        <begin position="45"/>
        <end position="343"/>
    </location>
</feature>
<dbReference type="PANTHER" id="PTHR43397">
    <property type="entry name" value="ERGOTHIONEINE BIOSYNTHESIS PROTEIN 1"/>
    <property type="match status" value="1"/>
</dbReference>
<dbReference type="AlphaFoldDB" id="A0A067T6T5"/>
<evidence type="ECO:0000256" key="7">
    <source>
        <dbReference type="ARBA" id="ARBA00039094"/>
    </source>
</evidence>
<keyword evidence="4" id="KW-0017">Alkaloid metabolism</keyword>
<dbReference type="PANTHER" id="PTHR43397:SF1">
    <property type="entry name" value="ERGOTHIONEINE BIOSYNTHESIS PROTEIN 1"/>
    <property type="match status" value="1"/>
</dbReference>
<proteinExistence type="inferred from homology"/>
<evidence type="ECO:0000256" key="6">
    <source>
        <dbReference type="ARBA" id="ARBA00022679"/>
    </source>
</evidence>
<evidence type="ECO:0000256" key="1">
    <source>
        <dbReference type="ARBA" id="ARBA00005107"/>
    </source>
</evidence>
<dbReference type="InterPro" id="IPR051128">
    <property type="entry name" value="EgtD_Methyltrsf_superfamily"/>
</dbReference>
<dbReference type="InterPro" id="IPR019257">
    <property type="entry name" value="MeTrfase_dom"/>
</dbReference>
<name>A0A067T6T5_GALM3</name>
<dbReference type="InterPro" id="IPR029063">
    <property type="entry name" value="SAM-dependent_MTases_sf"/>
</dbReference>
<gene>
    <name evidence="10" type="ORF">GALMADRAFT_99003</name>
</gene>
<evidence type="ECO:0000256" key="4">
    <source>
        <dbReference type="ARBA" id="ARBA00022589"/>
    </source>
</evidence>
<protein>
    <recommendedName>
        <fullName evidence="7">4-dimethylallyltryptophan N-methyltransferase</fullName>
        <ecNumber evidence="7">2.1.1.261</ecNumber>
    </recommendedName>
</protein>
<dbReference type="NCBIfam" id="TIGR03439">
    <property type="entry name" value="methyl_EasF"/>
    <property type="match status" value="1"/>
</dbReference>
<dbReference type="GO" id="GO:0008168">
    <property type="term" value="F:methyltransferase activity"/>
    <property type="evidence" value="ECO:0007669"/>
    <property type="project" value="UniProtKB-KW"/>
</dbReference>
<reference evidence="11" key="1">
    <citation type="journal article" date="2014" name="Proc. Natl. Acad. Sci. U.S.A.">
        <title>Extensive sampling of basidiomycete genomes demonstrates inadequacy of the white-rot/brown-rot paradigm for wood decay fungi.</title>
        <authorList>
            <person name="Riley R."/>
            <person name="Salamov A.A."/>
            <person name="Brown D.W."/>
            <person name="Nagy L.G."/>
            <person name="Floudas D."/>
            <person name="Held B.W."/>
            <person name="Levasseur A."/>
            <person name="Lombard V."/>
            <person name="Morin E."/>
            <person name="Otillar R."/>
            <person name="Lindquist E.A."/>
            <person name="Sun H."/>
            <person name="LaButti K.M."/>
            <person name="Schmutz J."/>
            <person name="Jabbour D."/>
            <person name="Luo H."/>
            <person name="Baker S.E."/>
            <person name="Pisabarro A.G."/>
            <person name="Walton J.D."/>
            <person name="Blanchette R.A."/>
            <person name="Henrissat B."/>
            <person name="Martin F."/>
            <person name="Cullen D."/>
            <person name="Hibbett D.S."/>
            <person name="Grigoriev I.V."/>
        </authorList>
    </citation>
    <scope>NUCLEOTIDE SEQUENCE [LARGE SCALE GENOMIC DNA]</scope>
    <source>
        <strain evidence="11">CBS 339.88</strain>
    </source>
</reference>
<keyword evidence="6" id="KW-0808">Transferase</keyword>
<dbReference type="GO" id="GO:0009820">
    <property type="term" value="P:alkaloid metabolic process"/>
    <property type="evidence" value="ECO:0007669"/>
    <property type="project" value="UniProtKB-KW"/>
</dbReference>
<keyword evidence="5" id="KW-0489">Methyltransferase</keyword>
<organism evidence="10 11">
    <name type="scientific">Galerina marginata (strain CBS 339.88)</name>
    <dbReference type="NCBI Taxonomy" id="685588"/>
    <lineage>
        <taxon>Eukaryota</taxon>
        <taxon>Fungi</taxon>
        <taxon>Dikarya</taxon>
        <taxon>Basidiomycota</taxon>
        <taxon>Agaricomycotina</taxon>
        <taxon>Agaricomycetes</taxon>
        <taxon>Agaricomycetidae</taxon>
        <taxon>Agaricales</taxon>
        <taxon>Agaricineae</taxon>
        <taxon>Strophariaceae</taxon>
        <taxon>Galerina</taxon>
    </lineage>
</organism>
<evidence type="ECO:0000313" key="10">
    <source>
        <dbReference type="EMBL" id="KDR74728.1"/>
    </source>
</evidence>
<dbReference type="InterPro" id="IPR017804">
    <property type="entry name" value="MeTrfase_EgtD-like"/>
</dbReference>
<dbReference type="GO" id="GO:0032259">
    <property type="term" value="P:methylation"/>
    <property type="evidence" value="ECO:0007669"/>
    <property type="project" value="UniProtKB-KW"/>
</dbReference>
<dbReference type="PIRSF" id="PIRSF018005">
    <property type="entry name" value="UCP018005"/>
    <property type="match status" value="1"/>
</dbReference>
<evidence type="ECO:0000256" key="3">
    <source>
        <dbReference type="ARBA" id="ARBA00011738"/>
    </source>
</evidence>
<comment type="pathway">
    <text evidence="1">Alkaloid biosynthesis; ergot alkaloid biosynthesis.</text>
</comment>
<evidence type="ECO:0000256" key="8">
    <source>
        <dbReference type="ARBA" id="ARBA00049425"/>
    </source>
</evidence>
<comment type="subunit">
    <text evidence="3">Homodimer.</text>
</comment>
<dbReference type="EMBL" id="KL142382">
    <property type="protein sequence ID" value="KDR74728.1"/>
    <property type="molecule type" value="Genomic_DNA"/>
</dbReference>
<dbReference type="InterPro" id="IPR017805">
    <property type="entry name" value="SAM_MeTrfase_EasF-type_put"/>
</dbReference>
<dbReference type="HOGENOM" id="CLU_049766_0_2_1"/>
<comment type="similarity">
    <text evidence="2">Belongs to the methyltransferase superfamily.</text>
</comment>
<dbReference type="STRING" id="685588.A0A067T6T5"/>
<dbReference type="EC" id="2.1.1.261" evidence="7"/>